<dbReference type="InterPro" id="IPR002156">
    <property type="entry name" value="RNaseH_domain"/>
</dbReference>
<reference evidence="3" key="1">
    <citation type="submission" date="2017-09" db="EMBL/GenBank/DDBJ databases">
        <title>Depth-based differentiation of microbial function through sediment-hosted aquifers and enrichment of novel symbionts in the deep terrestrial subsurface.</title>
        <authorList>
            <person name="Probst A.J."/>
            <person name="Ladd B."/>
            <person name="Jarett J.K."/>
            <person name="Geller-Mcgrath D.E."/>
            <person name="Sieber C.M.K."/>
            <person name="Emerson J.B."/>
            <person name="Anantharaman K."/>
            <person name="Thomas B.C."/>
            <person name="Malmstrom R."/>
            <person name="Stieglmeier M."/>
            <person name="Klingl A."/>
            <person name="Woyke T."/>
            <person name="Ryan C.M."/>
            <person name="Banfield J.F."/>
        </authorList>
    </citation>
    <scope>NUCLEOTIDE SEQUENCE [LARGE SCALE GENOMIC DNA]</scope>
</reference>
<dbReference type="InterPro" id="IPR012337">
    <property type="entry name" value="RNaseH-like_sf"/>
</dbReference>
<dbReference type="InterPro" id="IPR036397">
    <property type="entry name" value="RNaseH_sf"/>
</dbReference>
<sequence length="135" mass="14775">MENLTIYSDGGSRGNPGPAGIGFVIKDESGKIAKEGKKFLGEKTNNEAEYIALGLALKSALELKVKKVTCFLDSELVVKQLNGIYRVKEPRLAPLFSKVKETASGFDAVTYKNIPRERNKEADKLVNEALDENGK</sequence>
<accession>A0A2H0X946</accession>
<dbReference type="PANTHER" id="PTHR46387:SF2">
    <property type="entry name" value="RIBONUCLEASE HI"/>
    <property type="match status" value="1"/>
</dbReference>
<evidence type="ECO:0000313" key="3">
    <source>
        <dbReference type="Proteomes" id="UP000231098"/>
    </source>
</evidence>
<comment type="caution">
    <text evidence="2">The sequence shown here is derived from an EMBL/GenBank/DDBJ whole genome shotgun (WGS) entry which is preliminary data.</text>
</comment>
<evidence type="ECO:0000313" key="2">
    <source>
        <dbReference type="EMBL" id="PIS21453.1"/>
    </source>
</evidence>
<name>A0A2H0X946_UNCKA</name>
<dbReference type="AlphaFoldDB" id="A0A2H0X946"/>
<dbReference type="GO" id="GO:0003676">
    <property type="term" value="F:nucleic acid binding"/>
    <property type="evidence" value="ECO:0007669"/>
    <property type="project" value="InterPro"/>
</dbReference>
<dbReference type="Pfam" id="PF13456">
    <property type="entry name" value="RVT_3"/>
    <property type="match status" value="1"/>
</dbReference>
<dbReference type="EMBL" id="PEYV01000046">
    <property type="protein sequence ID" value="PIS21453.1"/>
    <property type="molecule type" value="Genomic_DNA"/>
</dbReference>
<dbReference type="CDD" id="cd09279">
    <property type="entry name" value="RNase_HI_like"/>
    <property type="match status" value="1"/>
</dbReference>
<evidence type="ECO:0000259" key="1">
    <source>
        <dbReference type="PROSITE" id="PS50879"/>
    </source>
</evidence>
<dbReference type="Gene3D" id="3.30.420.10">
    <property type="entry name" value="Ribonuclease H-like superfamily/Ribonuclease H"/>
    <property type="match status" value="1"/>
</dbReference>
<dbReference type="GO" id="GO:0004523">
    <property type="term" value="F:RNA-DNA hybrid ribonuclease activity"/>
    <property type="evidence" value="ECO:0007669"/>
    <property type="project" value="InterPro"/>
</dbReference>
<dbReference type="PANTHER" id="PTHR46387">
    <property type="entry name" value="POLYNUCLEOTIDYL TRANSFERASE, RIBONUCLEASE H-LIKE SUPERFAMILY PROTEIN"/>
    <property type="match status" value="1"/>
</dbReference>
<dbReference type="Proteomes" id="UP000231098">
    <property type="component" value="Unassembled WGS sequence"/>
</dbReference>
<feature type="domain" description="RNase H type-1" evidence="1">
    <location>
        <begin position="1"/>
        <end position="131"/>
    </location>
</feature>
<dbReference type="PROSITE" id="PS50879">
    <property type="entry name" value="RNASE_H_1"/>
    <property type="match status" value="1"/>
</dbReference>
<organism evidence="2 3">
    <name type="scientific">candidate division WWE3 bacterium CG08_land_8_20_14_0_20_41_15</name>
    <dbReference type="NCBI Taxonomy" id="1975086"/>
    <lineage>
        <taxon>Bacteria</taxon>
        <taxon>Katanobacteria</taxon>
    </lineage>
</organism>
<gene>
    <name evidence="2" type="ORF">COT51_02705</name>
</gene>
<dbReference type="SUPFAM" id="SSF53098">
    <property type="entry name" value="Ribonuclease H-like"/>
    <property type="match status" value="1"/>
</dbReference>
<protein>
    <submittedName>
        <fullName evidence="2">Ribonuclease H</fullName>
    </submittedName>
</protein>
<proteinExistence type="predicted"/>